<feature type="active site" description="Proton acceptor" evidence="8">
    <location>
        <position position="379"/>
    </location>
</feature>
<evidence type="ECO:0000256" key="7">
    <source>
        <dbReference type="ARBA" id="ARBA00023315"/>
    </source>
</evidence>
<evidence type="ECO:0000256" key="8">
    <source>
        <dbReference type="PIRSR" id="PIRSR600542-1"/>
    </source>
</evidence>
<reference evidence="11" key="1">
    <citation type="submission" date="2022-12" db="EMBL/GenBank/DDBJ databases">
        <authorList>
            <person name="Petersen C."/>
        </authorList>
    </citation>
    <scope>NUCLEOTIDE SEQUENCE</scope>
    <source>
        <strain evidence="11">IBT 35673</strain>
    </source>
</reference>
<dbReference type="Gene3D" id="3.40.50.720">
    <property type="entry name" value="NAD(P)-binding Rossmann-like Domain"/>
    <property type="match status" value="1"/>
</dbReference>
<dbReference type="PROSITE" id="PS01217">
    <property type="entry name" value="SUCCINYL_COA_LIG_3"/>
    <property type="match status" value="1"/>
</dbReference>
<evidence type="ECO:0000256" key="2">
    <source>
        <dbReference type="ARBA" id="ARBA00022448"/>
    </source>
</evidence>
<proteinExistence type="inferred from homology"/>
<dbReference type="FunFam" id="1.10.275.20:FF:000003">
    <property type="entry name" value="Carnitine acetyl transferase"/>
    <property type="match status" value="1"/>
</dbReference>
<sequence>MSYSSMAVRFFTAPKPLGAAMDDHSKQSGAESQGQTVMRPNVSTKQPSSEVAAPHTPLKQGLTFANQESLPKLPIPDLEDTCRRHLDALQALQSPREHEDTKAAVRDFLKNDGPLLQERLKTYAGSKTSYIEQFWYDSYLNFDNPVVLNLNPFFLLEDDPTPARNHQVTRAASLAISALAFVRAVRREELPPDTVRGTPLCMYQYSRLFGTARLPTENGCVISQDPSAKHMVVMCRGQFYWFDVLDDNSDLIMSEKDISLNLQVIVEDAAQTPIHHAAKGALGVLSTENRKVWSGLRDIMTKDSRSNNAECLNIVDTALFVLCLDDTEPSTTAELCANMLCGTSEVIKGVQVGTCTNRWYDKLQIIVCKNGSAGINFEHTGVDGHTVLRFASDVYTDTILRFAKTINGQAPSLWATSSPDPAKRDPSSFGNVSTTPRKLEWDMTPELNIALRFAESHLSDLLYQHEFQVLDFEGFGKNFITSMGFSPDAFVQMAFQAAYYGLYGRLENTYEPAMTKMFLHGRTEAVRTVTQECMDFVTAFWGENAAEQKVDALRAATQKHTAATKDCSKGQGQDRHLYALYCLWQRSFDDGFFPETSSTGGYSSPGEVSQTQSQGPESPRLSSSPSDDGLYSPGSARAYRTTAPTPAIFADAGWDKINNTILSTSNCGNPCLRHFGFGPTSADGFGIGYIIKDDSISFCASSKHRQTGRLMHTLEQYLFEIRKLLRTTNRKTTSPRTSRARETEALAETLQSEHHRRGRIVRGGGMGGADTPTSAAESSYIEDDGMGGYGFFDAGMLLHALKGLGADRESREKPAKRSLHSPTAYMTIHALPKRAPRTLRAPLTRRFTTSPRTASYADTLPNLKIGAHTRVLFQGFTGRQATANVQESLAWGTKIVGGVKPGVEGEHLGLPVFPSVKAAQDKAKPDASAIYVPGNQTAQAIEEAIEAEIPLVVAVAEHVPIHDLLRIHSMLQTQSKTRLVGANCPGIISAIGKCRIGFQPLPCFAPGNVGIVAKSGTLSYETVASTTRAGLGQSLCISMGGDVLAGTNFVDALSIFEHDPETEGIILVGEIGGTAEMDAAAWVQDYRRRTADPKPIMALVGGLEAPPGRIMGHAGAWAAPGEPDAETKYKALERAGAVMVNHPEKFGDGMKALLGSGSSRPGTNPISGLNTHKRSFHTMRRVTLPSRQRKTTGQTRSLYIKQFQAFDILEHKGVSVRPLPSSSDVSVSITVDRTALSPCIIASPTSEFGSAQSRKFPFPFTQSTFEGTSVVAAAASHLGLATSSHGELASFLQALWEVYKGKEAFVLETQVGLTAAGSLEVHGARFGFDDAAFRSSGRQQNIHKLRNTAEEVPEEVEAEKDGIVYVKLEGEGSVGTLVNGAGLAMNTVDALTIHGGQCANFLDTGGKATSETVKSSFRVICSDKRVKAIFVNIFGGLTRCDMIAEGIILAFRDLQMKVPVVVRLRGTNEELGQKMIAESGLPLHAFDGFEEAAKKVIALANSQ</sequence>
<dbReference type="FunFam" id="3.40.50.261:FF:000017">
    <property type="entry name" value="Succinyl-CoA synthetase subunit alpha"/>
    <property type="match status" value="1"/>
</dbReference>
<dbReference type="SUPFAM" id="SSF52210">
    <property type="entry name" value="Succinyl-CoA synthetase domains"/>
    <property type="match status" value="2"/>
</dbReference>
<dbReference type="Pfam" id="PF00549">
    <property type="entry name" value="Ligase_CoA"/>
    <property type="match status" value="2"/>
</dbReference>
<dbReference type="PANTHER" id="PTHR22589">
    <property type="entry name" value="CARNITINE O-ACYLTRANSFERASE"/>
    <property type="match status" value="1"/>
</dbReference>
<dbReference type="InterPro" id="IPR039551">
    <property type="entry name" value="Cho/carn_acyl_trans"/>
</dbReference>
<dbReference type="PRINTS" id="PR01798">
    <property type="entry name" value="SCOASYNTHASE"/>
</dbReference>
<dbReference type="GO" id="GO:0009437">
    <property type="term" value="P:carnitine metabolic process"/>
    <property type="evidence" value="ECO:0007669"/>
    <property type="project" value="TreeGrafter"/>
</dbReference>
<evidence type="ECO:0000259" key="10">
    <source>
        <dbReference type="SMART" id="SM00881"/>
    </source>
</evidence>
<name>A0A9W9R259_PENBR</name>
<feature type="region of interest" description="Disordered" evidence="9">
    <location>
        <begin position="17"/>
        <end position="53"/>
    </location>
</feature>
<dbReference type="FunFam" id="3.40.50.261:FF:000001">
    <property type="entry name" value="Succinate--CoA ligase [ADP-forming] subunit beta"/>
    <property type="match status" value="1"/>
</dbReference>
<keyword evidence="3" id="KW-0808">Transferase</keyword>
<dbReference type="InterPro" id="IPR016102">
    <property type="entry name" value="Succinyl-CoA_synth-like"/>
</dbReference>
<feature type="compositionally biased region" description="Polar residues" evidence="9">
    <location>
        <begin position="595"/>
        <end position="626"/>
    </location>
</feature>
<dbReference type="SUPFAM" id="SSF51735">
    <property type="entry name" value="NAD(P)-binding Rossmann-fold domains"/>
    <property type="match status" value="1"/>
</dbReference>
<keyword evidence="2" id="KW-0813">Transport</keyword>
<evidence type="ECO:0000256" key="4">
    <source>
        <dbReference type="ARBA" id="ARBA00022741"/>
    </source>
</evidence>
<dbReference type="InterPro" id="IPR003781">
    <property type="entry name" value="CoA-bd"/>
</dbReference>
<dbReference type="SMART" id="SM00881">
    <property type="entry name" value="CoA_binding"/>
    <property type="match status" value="1"/>
</dbReference>
<dbReference type="Pfam" id="PF02629">
    <property type="entry name" value="CoA_binding"/>
    <property type="match status" value="1"/>
</dbReference>
<dbReference type="PROSITE" id="PS00440">
    <property type="entry name" value="ACYLTRANSF_C_2"/>
    <property type="match status" value="1"/>
</dbReference>
<gene>
    <name evidence="11" type="ORF">N7452_000484</name>
</gene>
<keyword evidence="5" id="KW-0276">Fatty acid metabolism</keyword>
<dbReference type="FunFam" id="3.30.559.70:FF:000003">
    <property type="entry name" value="Carnitine acetyl transferase FacC"/>
    <property type="match status" value="1"/>
</dbReference>
<dbReference type="InterPro" id="IPR023213">
    <property type="entry name" value="CAT-like_dom_sf"/>
</dbReference>
<dbReference type="GO" id="GO:0005739">
    <property type="term" value="C:mitochondrion"/>
    <property type="evidence" value="ECO:0007669"/>
    <property type="project" value="TreeGrafter"/>
</dbReference>
<keyword evidence="7" id="KW-0012">Acyltransferase</keyword>
<feature type="region of interest" description="Disordered" evidence="9">
    <location>
        <begin position="595"/>
        <end position="638"/>
    </location>
</feature>
<keyword evidence="6" id="KW-0443">Lipid metabolism</keyword>
<dbReference type="Pfam" id="PF00755">
    <property type="entry name" value="Carn_acyltransf"/>
    <property type="match status" value="1"/>
</dbReference>
<dbReference type="Gene3D" id="3.30.559.70">
    <property type="entry name" value="Choline/Carnitine o-acyltransferase, domain 2"/>
    <property type="match status" value="1"/>
</dbReference>
<evidence type="ECO:0000256" key="1">
    <source>
        <dbReference type="ARBA" id="ARBA00005232"/>
    </source>
</evidence>
<feature type="region of interest" description="Disordered" evidence="9">
    <location>
        <begin position="413"/>
        <end position="435"/>
    </location>
</feature>
<dbReference type="InterPro" id="IPR017866">
    <property type="entry name" value="Succ-CoA_synthase_bsu_CS"/>
</dbReference>
<feature type="compositionally biased region" description="Polar residues" evidence="9">
    <location>
        <begin position="27"/>
        <end position="49"/>
    </location>
</feature>
<dbReference type="GO" id="GO:0004092">
    <property type="term" value="F:carnitine O-acetyltransferase activity"/>
    <property type="evidence" value="ECO:0007669"/>
    <property type="project" value="TreeGrafter"/>
</dbReference>
<evidence type="ECO:0000256" key="5">
    <source>
        <dbReference type="ARBA" id="ARBA00022832"/>
    </source>
</evidence>
<dbReference type="InterPro" id="IPR042231">
    <property type="entry name" value="Cho/carn_acyl_trans_2"/>
</dbReference>
<dbReference type="Gene3D" id="3.40.50.261">
    <property type="entry name" value="Succinyl-CoA synthetase domains"/>
    <property type="match status" value="2"/>
</dbReference>
<dbReference type="FunFam" id="3.40.50.720:FF:000340">
    <property type="entry name" value="Succinyl-CoA synthetase subunit alpha"/>
    <property type="match status" value="1"/>
</dbReference>
<dbReference type="InterPro" id="IPR036291">
    <property type="entry name" value="NAD(P)-bd_dom_sf"/>
</dbReference>
<dbReference type="GO" id="GO:0006631">
    <property type="term" value="P:fatty acid metabolic process"/>
    <property type="evidence" value="ECO:0007669"/>
    <property type="project" value="UniProtKB-KW"/>
</dbReference>
<dbReference type="InterPro" id="IPR042572">
    <property type="entry name" value="Carn_acyl_trans_N"/>
</dbReference>
<dbReference type="GO" id="GO:0000166">
    <property type="term" value="F:nucleotide binding"/>
    <property type="evidence" value="ECO:0007669"/>
    <property type="project" value="UniProtKB-KW"/>
</dbReference>
<dbReference type="PANTHER" id="PTHR22589:SF29">
    <property type="entry name" value="MITOCHONDRIAL CARNITINE O-ACETYLTRANSFERASE-RELATED"/>
    <property type="match status" value="1"/>
</dbReference>
<evidence type="ECO:0000313" key="11">
    <source>
        <dbReference type="EMBL" id="KAJ5351510.1"/>
    </source>
</evidence>
<dbReference type="FunFam" id="3.30.559.10:FF:000025">
    <property type="entry name" value="Carnitine acetyl transferase"/>
    <property type="match status" value="1"/>
</dbReference>
<keyword evidence="4" id="KW-0547">Nucleotide-binding</keyword>
<feature type="domain" description="CoA-binding" evidence="10">
    <location>
        <begin position="864"/>
        <end position="959"/>
    </location>
</feature>
<dbReference type="Proteomes" id="UP001147695">
    <property type="component" value="Unassembled WGS sequence"/>
</dbReference>
<dbReference type="SUPFAM" id="SSF52777">
    <property type="entry name" value="CoA-dependent acyltransferases"/>
    <property type="match status" value="2"/>
</dbReference>
<evidence type="ECO:0000313" key="12">
    <source>
        <dbReference type="Proteomes" id="UP001147695"/>
    </source>
</evidence>
<dbReference type="FunFam" id="3.30.559.10:FF:000019">
    <property type="entry name" value="Carnitine acetyl transferase"/>
    <property type="match status" value="1"/>
</dbReference>
<comment type="caution">
    <text evidence="11">The sequence shown here is derived from an EMBL/GenBank/DDBJ whole genome shotgun (WGS) entry which is preliminary data.</text>
</comment>
<dbReference type="Gene3D" id="1.10.275.20">
    <property type="entry name" value="Choline/Carnitine o-acyltransferase"/>
    <property type="match status" value="1"/>
</dbReference>
<dbReference type="EMBL" id="JAPZBQ010000001">
    <property type="protein sequence ID" value="KAJ5351510.1"/>
    <property type="molecule type" value="Genomic_DNA"/>
</dbReference>
<evidence type="ECO:0000256" key="3">
    <source>
        <dbReference type="ARBA" id="ARBA00022679"/>
    </source>
</evidence>
<dbReference type="InterPro" id="IPR000542">
    <property type="entry name" value="Carn_acyl_trans"/>
</dbReference>
<reference evidence="11" key="2">
    <citation type="journal article" date="2023" name="IMA Fungus">
        <title>Comparative genomic study of the Penicillium genus elucidates a diverse pangenome and 15 lateral gene transfer events.</title>
        <authorList>
            <person name="Petersen C."/>
            <person name="Sorensen T."/>
            <person name="Nielsen M.R."/>
            <person name="Sondergaard T.E."/>
            <person name="Sorensen J.L."/>
            <person name="Fitzpatrick D.A."/>
            <person name="Frisvad J.C."/>
            <person name="Nielsen K.L."/>
        </authorList>
    </citation>
    <scope>NUCLEOTIDE SEQUENCE</scope>
    <source>
        <strain evidence="11">IBT 35673</strain>
    </source>
</reference>
<dbReference type="Gene3D" id="3.30.470.20">
    <property type="entry name" value="ATP-grasp fold, B domain"/>
    <property type="match status" value="1"/>
</dbReference>
<evidence type="ECO:0000256" key="6">
    <source>
        <dbReference type="ARBA" id="ARBA00023098"/>
    </source>
</evidence>
<evidence type="ECO:0000256" key="9">
    <source>
        <dbReference type="SAM" id="MobiDB-lite"/>
    </source>
</evidence>
<dbReference type="InterPro" id="IPR005811">
    <property type="entry name" value="SUCC_ACL_C"/>
</dbReference>
<comment type="similarity">
    <text evidence="1">Belongs to the carnitine/choline acetyltransferase family.</text>
</comment>
<protein>
    <submittedName>
        <fullName evidence="11">ATP-grasp fold subdomain 2</fullName>
    </submittedName>
</protein>
<accession>A0A9W9R259</accession>
<dbReference type="Gene3D" id="3.30.559.10">
    <property type="entry name" value="Chloramphenicol acetyltransferase-like domain"/>
    <property type="match status" value="1"/>
</dbReference>
<organism evidence="11 12">
    <name type="scientific">Penicillium brevicompactum</name>
    <dbReference type="NCBI Taxonomy" id="5074"/>
    <lineage>
        <taxon>Eukaryota</taxon>
        <taxon>Fungi</taxon>
        <taxon>Dikarya</taxon>
        <taxon>Ascomycota</taxon>
        <taxon>Pezizomycotina</taxon>
        <taxon>Eurotiomycetes</taxon>
        <taxon>Eurotiomycetidae</taxon>
        <taxon>Eurotiales</taxon>
        <taxon>Aspergillaceae</taxon>
        <taxon>Penicillium</taxon>
    </lineage>
</organism>